<protein>
    <submittedName>
        <fullName evidence="7">Oligosaccharide flippase family protein</fullName>
    </submittedName>
</protein>
<feature type="transmembrane region" description="Helical" evidence="6">
    <location>
        <begin position="288"/>
        <end position="311"/>
    </location>
</feature>
<evidence type="ECO:0000256" key="6">
    <source>
        <dbReference type="SAM" id="Phobius"/>
    </source>
</evidence>
<keyword evidence="2" id="KW-1003">Cell membrane</keyword>
<dbReference type="PANTHER" id="PTHR30250:SF26">
    <property type="entry name" value="PSMA PROTEIN"/>
    <property type="match status" value="1"/>
</dbReference>
<organism evidence="7 8">
    <name type="scientific">Methylomonas subterranea</name>
    <dbReference type="NCBI Taxonomy" id="2952225"/>
    <lineage>
        <taxon>Bacteria</taxon>
        <taxon>Pseudomonadati</taxon>
        <taxon>Pseudomonadota</taxon>
        <taxon>Gammaproteobacteria</taxon>
        <taxon>Methylococcales</taxon>
        <taxon>Methylococcaceae</taxon>
        <taxon>Methylomonas</taxon>
    </lineage>
</organism>
<gene>
    <name evidence="7" type="ORF">NP590_15320</name>
</gene>
<dbReference type="PANTHER" id="PTHR30250">
    <property type="entry name" value="PST FAMILY PREDICTED COLANIC ACID TRANSPORTER"/>
    <property type="match status" value="1"/>
</dbReference>
<feature type="transmembrane region" description="Helical" evidence="6">
    <location>
        <begin position="181"/>
        <end position="205"/>
    </location>
</feature>
<proteinExistence type="predicted"/>
<evidence type="ECO:0000256" key="4">
    <source>
        <dbReference type="ARBA" id="ARBA00022989"/>
    </source>
</evidence>
<comment type="subcellular location">
    <subcellularLocation>
        <location evidence="1">Cell membrane</location>
        <topology evidence="1">Multi-pass membrane protein</topology>
    </subcellularLocation>
</comment>
<feature type="transmembrane region" description="Helical" evidence="6">
    <location>
        <begin position="332"/>
        <end position="350"/>
    </location>
</feature>
<dbReference type="Proteomes" id="UP001524499">
    <property type="component" value="Unassembled WGS sequence"/>
</dbReference>
<name>A0ABT1TJR1_9GAMM</name>
<dbReference type="EMBL" id="JANIBJ010000031">
    <property type="protein sequence ID" value="MCQ8105483.1"/>
    <property type="molecule type" value="Genomic_DNA"/>
</dbReference>
<feature type="transmembrane region" description="Helical" evidence="6">
    <location>
        <begin position="494"/>
        <end position="513"/>
    </location>
</feature>
<feature type="transmembrane region" description="Helical" evidence="6">
    <location>
        <begin position="65"/>
        <end position="85"/>
    </location>
</feature>
<feature type="transmembrane region" description="Helical" evidence="6">
    <location>
        <begin position="251"/>
        <end position="268"/>
    </location>
</feature>
<dbReference type="InterPro" id="IPR050833">
    <property type="entry name" value="Poly_Biosynth_Transport"/>
</dbReference>
<feature type="transmembrane region" description="Helical" evidence="6">
    <location>
        <begin position="464"/>
        <end position="482"/>
    </location>
</feature>
<feature type="transmembrane region" description="Helical" evidence="6">
    <location>
        <begin position="431"/>
        <end position="452"/>
    </location>
</feature>
<evidence type="ECO:0000256" key="5">
    <source>
        <dbReference type="ARBA" id="ARBA00023136"/>
    </source>
</evidence>
<evidence type="ECO:0000256" key="1">
    <source>
        <dbReference type="ARBA" id="ARBA00004651"/>
    </source>
</evidence>
<feature type="transmembrane region" description="Helical" evidence="6">
    <location>
        <begin position="370"/>
        <end position="391"/>
    </location>
</feature>
<feature type="transmembrane region" description="Helical" evidence="6">
    <location>
        <begin position="211"/>
        <end position="231"/>
    </location>
</feature>
<sequence>MSADQGYIEIQKSTQSDRPVGLVHFFNPVTVKRNIIANFSGSAWSALMSLAFVPFYIRLMGVESYGIVGVFSSLTAMLAVLDLGLSQAMSREMALLCGDKSNTRRIVDTARTLEVIYWLIALGVVTAVILLSDFIAYRWLNPERLSRDTLRQVLGIMALVIGLRWPVAIYMGGLNGLQRQVLVNILSSVIATLQGVGSLAVLWFFEPTARVFFLWHALIAVIQAIAFRIALWRSFSTDRKGTFCKEVLHNVWRFAAGMTGISMMATILTQMDKILLSRMLTLTDFGYYTFATTIAAVIYRIVGPVFTAYYPRLTTLVAKNDYMELVDAYHQGCQLMAVMILPATFVLAFFSREILALWSCNVELVENSSLLVSLLVIGNALNGLMHIPYALQLAHGWTKFAFYTNVIAVIFLVPAIYFATIRWGVVGAAGVWITLNVGYILVGAQIMYCHLLVGEKWRWYSSDIGRIMLPVLVVMGVARQLMQSNLGGVAETVIFILVFWISTIAAFFCAGNLHKRLNFNG</sequence>
<feature type="transmembrane region" description="Helical" evidence="6">
    <location>
        <begin position="152"/>
        <end position="174"/>
    </location>
</feature>
<comment type="caution">
    <text evidence="7">The sequence shown here is derived from an EMBL/GenBank/DDBJ whole genome shotgun (WGS) entry which is preliminary data.</text>
</comment>
<keyword evidence="8" id="KW-1185">Reference proteome</keyword>
<dbReference type="InterPro" id="IPR002797">
    <property type="entry name" value="Polysacc_synth"/>
</dbReference>
<feature type="transmembrane region" description="Helical" evidence="6">
    <location>
        <begin position="115"/>
        <end position="140"/>
    </location>
</feature>
<evidence type="ECO:0000313" key="7">
    <source>
        <dbReference type="EMBL" id="MCQ8105483.1"/>
    </source>
</evidence>
<keyword evidence="5 6" id="KW-0472">Membrane</keyword>
<evidence type="ECO:0000256" key="2">
    <source>
        <dbReference type="ARBA" id="ARBA00022475"/>
    </source>
</evidence>
<evidence type="ECO:0000313" key="8">
    <source>
        <dbReference type="Proteomes" id="UP001524499"/>
    </source>
</evidence>
<dbReference type="Pfam" id="PF01943">
    <property type="entry name" value="Polysacc_synt"/>
    <property type="match status" value="1"/>
</dbReference>
<keyword evidence="4 6" id="KW-1133">Transmembrane helix</keyword>
<evidence type="ECO:0000256" key="3">
    <source>
        <dbReference type="ARBA" id="ARBA00022692"/>
    </source>
</evidence>
<keyword evidence="3 6" id="KW-0812">Transmembrane</keyword>
<feature type="transmembrane region" description="Helical" evidence="6">
    <location>
        <begin position="400"/>
        <end position="419"/>
    </location>
</feature>
<accession>A0ABT1TJR1</accession>
<feature type="transmembrane region" description="Helical" evidence="6">
    <location>
        <begin position="35"/>
        <end position="59"/>
    </location>
</feature>
<dbReference type="RefSeq" id="WP_256603465.1">
    <property type="nucleotide sequence ID" value="NZ_JANIBJ010000031.1"/>
</dbReference>
<reference evidence="7 8" key="1">
    <citation type="submission" date="2022-07" db="EMBL/GenBank/DDBJ databases">
        <title>Methylomonas rivi sp. nov., Methylomonas rosea sp. nov., Methylomonas aureus sp. nov. and Methylomonas subterranea sp. nov., four novel methanotrophs isolated from a freshwater creek and the deep terrestrial subsurface.</title>
        <authorList>
            <person name="Abin C."/>
            <person name="Sankaranarayanan K."/>
            <person name="Garner C."/>
            <person name="Sindelar R."/>
            <person name="Kotary K."/>
            <person name="Garner R."/>
            <person name="Barclay S."/>
            <person name="Lawson P."/>
            <person name="Krumholz L."/>
        </authorList>
    </citation>
    <scope>NUCLEOTIDE SEQUENCE [LARGE SCALE GENOMIC DNA]</scope>
    <source>
        <strain evidence="7 8">SURF-2</strain>
    </source>
</reference>